<reference evidence="1 2" key="1">
    <citation type="submission" date="2021-02" db="EMBL/GenBank/DDBJ databases">
        <title>Leptospira ainlahdjerensis sp. nov., Leptospira ainazelensis sp. nov., Leptospira abararensis sp. nov. and Leptospira chreensis sp. nov., four new species isolated from water sources in Algeria.</title>
        <authorList>
            <person name="Amara Korba A."/>
            <person name="Kainiu M."/>
            <person name="Vincent A.T."/>
            <person name="Mariet J.-F."/>
            <person name="Veyrier F.J."/>
            <person name="Goarant C."/>
            <person name="Picardeau M."/>
        </authorList>
    </citation>
    <scope>NUCLEOTIDE SEQUENCE [LARGE SCALE GENOMIC DNA]</scope>
    <source>
        <strain evidence="1 2">201903070</strain>
    </source>
</reference>
<protein>
    <recommendedName>
        <fullName evidence="3">DUF1018 domain-containing protein</fullName>
    </recommendedName>
</protein>
<name>A0ABS2U8K1_9LEPT</name>
<gene>
    <name evidence="1" type="ORF">JWG45_03785</name>
</gene>
<evidence type="ECO:0000313" key="1">
    <source>
        <dbReference type="EMBL" id="MBM9576268.1"/>
    </source>
</evidence>
<sequence length="157" mass="18208">MLSLDEKRKQRLKQLFAIGREIGYSKETLEEISSSLRMGGKLSKLSESQIQRILNSLKNGHPEAFRRPLERNKKRSIPKSQVFSIPSVNQREMVETLLSQVNKIAPYTISLESMAQKTFKISSEKLSFHQYQSLIEALKSMKSRFERDSFLRKTSQL</sequence>
<evidence type="ECO:0008006" key="3">
    <source>
        <dbReference type="Google" id="ProtNLM"/>
    </source>
</evidence>
<proteinExistence type="predicted"/>
<dbReference type="EMBL" id="JAFFPU010000015">
    <property type="protein sequence ID" value="MBM9576268.1"/>
    <property type="molecule type" value="Genomic_DNA"/>
</dbReference>
<keyword evidence="2" id="KW-1185">Reference proteome</keyword>
<dbReference type="Proteomes" id="UP000724686">
    <property type="component" value="Unassembled WGS sequence"/>
</dbReference>
<organism evidence="1 2">
    <name type="scientific">Leptospira ainlahdjerensis</name>
    <dbReference type="NCBI Taxonomy" id="2810033"/>
    <lineage>
        <taxon>Bacteria</taxon>
        <taxon>Pseudomonadati</taxon>
        <taxon>Spirochaetota</taxon>
        <taxon>Spirochaetia</taxon>
        <taxon>Leptospirales</taxon>
        <taxon>Leptospiraceae</taxon>
        <taxon>Leptospira</taxon>
    </lineage>
</organism>
<accession>A0ABS2U8K1</accession>
<comment type="caution">
    <text evidence="1">The sequence shown here is derived from an EMBL/GenBank/DDBJ whole genome shotgun (WGS) entry which is preliminary data.</text>
</comment>
<evidence type="ECO:0000313" key="2">
    <source>
        <dbReference type="Proteomes" id="UP000724686"/>
    </source>
</evidence>